<evidence type="ECO:0000256" key="1">
    <source>
        <dbReference type="ARBA" id="ARBA00022571"/>
    </source>
</evidence>
<keyword evidence="9" id="KW-1185">Reference proteome</keyword>
<name>A0A3D8I7F1_9HELI</name>
<evidence type="ECO:0000313" key="9">
    <source>
        <dbReference type="Proteomes" id="UP000256599"/>
    </source>
</evidence>
<dbReference type="OrthoDB" id="9801289at2"/>
<dbReference type="GO" id="GO:0006526">
    <property type="term" value="P:L-arginine biosynthetic process"/>
    <property type="evidence" value="ECO:0007669"/>
    <property type="project" value="UniProtKB-UniRule"/>
</dbReference>
<dbReference type="SUPFAM" id="SSF51735">
    <property type="entry name" value="NAD(P)-binding Rossmann-fold domains"/>
    <property type="match status" value="1"/>
</dbReference>
<dbReference type="EMBL" id="NXLR01000001">
    <property type="protein sequence ID" value="RDU61079.1"/>
    <property type="molecule type" value="Genomic_DNA"/>
</dbReference>
<dbReference type="CDD" id="cd23934">
    <property type="entry name" value="AGPR_1_C"/>
    <property type="match status" value="1"/>
</dbReference>
<feature type="active site" evidence="5 6">
    <location>
        <position position="153"/>
    </location>
</feature>
<evidence type="ECO:0000256" key="5">
    <source>
        <dbReference type="HAMAP-Rule" id="MF_00150"/>
    </source>
</evidence>
<dbReference type="InterPro" id="IPR058924">
    <property type="entry name" value="AGPR_dimerisation_dom"/>
</dbReference>
<keyword evidence="3 5" id="KW-0521">NADP</keyword>
<dbReference type="CDD" id="cd17895">
    <property type="entry name" value="AGPR_1_N"/>
    <property type="match status" value="1"/>
</dbReference>
<comment type="catalytic activity">
    <reaction evidence="5">
        <text>N-acetyl-L-glutamate 5-semialdehyde + phosphate + NADP(+) = N-acetyl-L-glutamyl 5-phosphate + NADPH + H(+)</text>
        <dbReference type="Rhea" id="RHEA:21588"/>
        <dbReference type="ChEBI" id="CHEBI:15378"/>
        <dbReference type="ChEBI" id="CHEBI:29123"/>
        <dbReference type="ChEBI" id="CHEBI:43474"/>
        <dbReference type="ChEBI" id="CHEBI:57783"/>
        <dbReference type="ChEBI" id="CHEBI:57936"/>
        <dbReference type="ChEBI" id="CHEBI:58349"/>
        <dbReference type="EC" id="1.2.1.38"/>
    </reaction>
</comment>
<keyword evidence="2 5" id="KW-0028">Amino-acid biosynthesis</keyword>
<keyword evidence="4 5" id="KW-0560">Oxidoreductase</keyword>
<dbReference type="SUPFAM" id="SSF55347">
    <property type="entry name" value="Glyceraldehyde-3-phosphate dehydrogenase-like, C-terminal domain"/>
    <property type="match status" value="1"/>
</dbReference>
<dbReference type="PANTHER" id="PTHR32338:SF10">
    <property type="entry name" value="N-ACETYL-GAMMA-GLUTAMYL-PHOSPHATE REDUCTASE, CHLOROPLASTIC-RELATED"/>
    <property type="match status" value="1"/>
</dbReference>
<dbReference type="GO" id="GO:0070401">
    <property type="term" value="F:NADP+ binding"/>
    <property type="evidence" value="ECO:0007669"/>
    <property type="project" value="InterPro"/>
</dbReference>
<dbReference type="Pfam" id="PF01118">
    <property type="entry name" value="Semialdhyde_dh"/>
    <property type="match status" value="1"/>
</dbReference>
<evidence type="ECO:0000256" key="2">
    <source>
        <dbReference type="ARBA" id="ARBA00022605"/>
    </source>
</evidence>
<dbReference type="AlphaFoldDB" id="A0A3D8I7F1"/>
<accession>A0A3D8I7F1</accession>
<comment type="similarity">
    <text evidence="5">Belongs to the NAGSA dehydrogenase family. Type 1 subfamily.</text>
</comment>
<comment type="caution">
    <text evidence="8">The sequence shown here is derived from an EMBL/GenBank/DDBJ whole genome shotgun (WGS) entry which is preliminary data.</text>
</comment>
<dbReference type="InterPro" id="IPR023013">
    <property type="entry name" value="AGPR_AS"/>
</dbReference>
<dbReference type="Pfam" id="PF22698">
    <property type="entry name" value="Semialdhyde_dhC_1"/>
    <property type="match status" value="1"/>
</dbReference>
<dbReference type="NCBIfam" id="TIGR01850">
    <property type="entry name" value="argC"/>
    <property type="match status" value="1"/>
</dbReference>
<evidence type="ECO:0000259" key="7">
    <source>
        <dbReference type="SMART" id="SM00859"/>
    </source>
</evidence>
<dbReference type="PROSITE" id="PS01224">
    <property type="entry name" value="ARGC"/>
    <property type="match status" value="1"/>
</dbReference>
<dbReference type="GO" id="GO:0003942">
    <property type="term" value="F:N-acetyl-gamma-glutamyl-phosphate reductase activity"/>
    <property type="evidence" value="ECO:0007669"/>
    <property type="project" value="UniProtKB-UniRule"/>
</dbReference>
<comment type="subcellular location">
    <subcellularLocation>
        <location evidence="5">Cytoplasm</location>
    </subcellularLocation>
</comment>
<dbReference type="UniPathway" id="UPA00068">
    <property type="reaction ID" value="UER00108"/>
</dbReference>
<sequence length="345" mass="38049">MPHIRVGIIGVSGYTGLELVKLLINHPVFELSYVANTQGEGELQDIHKMLASLCFSHLQIQKANPKTALESCELLFLALPHKSAMEMTQEIFALNPQAKVIDLSADYRLNAANYEKYYCPHTDKENLAHAIYGLPEYNRQYIQSAKLIANPGCYPTATLLALLPFSAYINPACGVFVDAKSGVSGAGKSLSENTHFSHINENLFSYSPLMHRHQIEISQKCHDITGNSLDIAFVPHLTPITRGMLVSIFATLHSPLSPQQAYEILHNAYKDEPFVRIRTNPVSIAHVVGSHFCDIFVTTSGKNLYINSSIDNLLRGASSQALVNANLICGLEEQLGVPQIPYGIF</sequence>
<dbReference type="Gene3D" id="3.30.360.10">
    <property type="entry name" value="Dihydrodipicolinate Reductase, domain 2"/>
    <property type="match status" value="1"/>
</dbReference>
<comment type="function">
    <text evidence="5">Catalyzes the NADPH-dependent reduction of N-acetyl-5-glutamyl phosphate to yield N-acetyl-L-glutamate 5-semialdehyde.</text>
</comment>
<dbReference type="PANTHER" id="PTHR32338">
    <property type="entry name" value="N-ACETYL-GAMMA-GLUTAMYL-PHOSPHATE REDUCTASE, CHLOROPLASTIC-RELATED-RELATED"/>
    <property type="match status" value="1"/>
</dbReference>
<dbReference type="SMART" id="SM00859">
    <property type="entry name" value="Semialdhyde_dh"/>
    <property type="match status" value="1"/>
</dbReference>
<evidence type="ECO:0000313" key="8">
    <source>
        <dbReference type="EMBL" id="RDU61079.1"/>
    </source>
</evidence>
<keyword evidence="1 5" id="KW-0055">Arginine biosynthesis</keyword>
<feature type="domain" description="Semialdehyde dehydrogenase NAD-binding" evidence="7">
    <location>
        <begin position="5"/>
        <end position="145"/>
    </location>
</feature>
<dbReference type="EC" id="1.2.1.38" evidence="5"/>
<evidence type="ECO:0000256" key="3">
    <source>
        <dbReference type="ARBA" id="ARBA00022857"/>
    </source>
</evidence>
<dbReference type="InterPro" id="IPR036291">
    <property type="entry name" value="NAD(P)-bd_dom_sf"/>
</dbReference>
<dbReference type="InterPro" id="IPR000534">
    <property type="entry name" value="Semialdehyde_DH_NAD-bd"/>
</dbReference>
<evidence type="ECO:0000256" key="4">
    <source>
        <dbReference type="ARBA" id="ARBA00023002"/>
    </source>
</evidence>
<comment type="pathway">
    <text evidence="5">Amino-acid biosynthesis; L-arginine biosynthesis; N(2)-acetyl-L-ornithine from L-glutamate: step 3/4.</text>
</comment>
<proteinExistence type="inferred from homology"/>
<keyword evidence="5" id="KW-0963">Cytoplasm</keyword>
<organism evidence="8 9">
    <name type="scientific">Helicobacter marmotae</name>
    <dbReference type="NCBI Taxonomy" id="152490"/>
    <lineage>
        <taxon>Bacteria</taxon>
        <taxon>Pseudomonadati</taxon>
        <taxon>Campylobacterota</taxon>
        <taxon>Epsilonproteobacteria</taxon>
        <taxon>Campylobacterales</taxon>
        <taxon>Helicobacteraceae</taxon>
        <taxon>Helicobacter</taxon>
    </lineage>
</organism>
<dbReference type="HAMAP" id="MF_00150">
    <property type="entry name" value="ArgC_type1"/>
    <property type="match status" value="1"/>
</dbReference>
<dbReference type="Gene3D" id="3.40.50.720">
    <property type="entry name" value="NAD(P)-binding Rossmann-like Domain"/>
    <property type="match status" value="1"/>
</dbReference>
<evidence type="ECO:0000256" key="6">
    <source>
        <dbReference type="PROSITE-ProRule" id="PRU10010"/>
    </source>
</evidence>
<protein>
    <recommendedName>
        <fullName evidence="5">N-acetyl-gamma-glutamyl-phosphate reductase</fullName>
        <shortName evidence="5">AGPR</shortName>
        <ecNumber evidence="5">1.2.1.38</ecNumber>
    </recommendedName>
    <alternativeName>
        <fullName evidence="5">N-acetyl-glutamate semialdehyde dehydrogenase</fullName>
        <shortName evidence="5">NAGSA dehydrogenase</shortName>
    </alternativeName>
</protein>
<dbReference type="InterPro" id="IPR050085">
    <property type="entry name" value="AGPR"/>
</dbReference>
<dbReference type="RefSeq" id="WP_104699183.1">
    <property type="nucleotide sequence ID" value="NZ_FZPP01000003.1"/>
</dbReference>
<dbReference type="GO" id="GO:0005737">
    <property type="term" value="C:cytoplasm"/>
    <property type="evidence" value="ECO:0007669"/>
    <property type="project" value="UniProtKB-SubCell"/>
</dbReference>
<gene>
    <name evidence="5" type="primary">argC</name>
    <name evidence="8" type="ORF">CQA63_00810</name>
</gene>
<dbReference type="InterPro" id="IPR000706">
    <property type="entry name" value="AGPR_type-1"/>
</dbReference>
<dbReference type="Proteomes" id="UP000256599">
    <property type="component" value="Unassembled WGS sequence"/>
</dbReference>
<reference evidence="8 9" key="1">
    <citation type="submission" date="2018-04" db="EMBL/GenBank/DDBJ databases">
        <title>Novel Campyloabacter and Helicobacter Species and Strains.</title>
        <authorList>
            <person name="Mannion A.J."/>
            <person name="Shen Z."/>
            <person name="Fox J.G."/>
        </authorList>
    </citation>
    <scope>NUCLEOTIDE SEQUENCE [LARGE SCALE GENOMIC DNA]</scope>
    <source>
        <strain evidence="8 9">MIT 98-6070</strain>
    </source>
</reference>
<dbReference type="GO" id="GO:0051287">
    <property type="term" value="F:NAD binding"/>
    <property type="evidence" value="ECO:0007669"/>
    <property type="project" value="InterPro"/>
</dbReference>